<keyword evidence="3" id="KW-1185">Reference proteome</keyword>
<reference evidence="2" key="1">
    <citation type="submission" date="2020-07" db="EMBL/GenBank/DDBJ databases">
        <title>Ethylene signaling mediates host invasion by parasitic plants.</title>
        <authorList>
            <person name="Yoshida S."/>
        </authorList>
    </citation>
    <scope>NUCLEOTIDE SEQUENCE</scope>
    <source>
        <strain evidence="2">Okayama</strain>
    </source>
</reference>
<dbReference type="Proteomes" id="UP000653305">
    <property type="component" value="Unassembled WGS sequence"/>
</dbReference>
<comment type="caution">
    <text evidence="2">The sequence shown here is derived from an EMBL/GenBank/DDBJ whole genome shotgun (WGS) entry which is preliminary data.</text>
</comment>
<sequence>MSTLTSLMMRNLTQMTLSRDLTSRSTPTMSKKKTNLSLKTLSRGLISRPTLMI</sequence>
<dbReference type="EMBL" id="BMAC01000386">
    <property type="protein sequence ID" value="GFP95395.1"/>
    <property type="molecule type" value="Genomic_DNA"/>
</dbReference>
<name>A0A830CJY4_9LAMI</name>
<gene>
    <name evidence="2" type="ORF">PHJA_001683800</name>
</gene>
<evidence type="ECO:0000313" key="3">
    <source>
        <dbReference type="Proteomes" id="UP000653305"/>
    </source>
</evidence>
<protein>
    <submittedName>
        <fullName evidence="2">Organ-specific protein s2</fullName>
    </submittedName>
</protein>
<feature type="region of interest" description="Disordered" evidence="1">
    <location>
        <begin position="15"/>
        <end position="34"/>
    </location>
</feature>
<proteinExistence type="predicted"/>
<accession>A0A830CJY4</accession>
<feature type="compositionally biased region" description="Polar residues" evidence="1">
    <location>
        <begin position="15"/>
        <end position="27"/>
    </location>
</feature>
<evidence type="ECO:0000256" key="1">
    <source>
        <dbReference type="SAM" id="MobiDB-lite"/>
    </source>
</evidence>
<dbReference type="AlphaFoldDB" id="A0A830CJY4"/>
<evidence type="ECO:0000313" key="2">
    <source>
        <dbReference type="EMBL" id="GFP95395.1"/>
    </source>
</evidence>
<organism evidence="2 3">
    <name type="scientific">Phtheirospermum japonicum</name>
    <dbReference type="NCBI Taxonomy" id="374723"/>
    <lineage>
        <taxon>Eukaryota</taxon>
        <taxon>Viridiplantae</taxon>
        <taxon>Streptophyta</taxon>
        <taxon>Embryophyta</taxon>
        <taxon>Tracheophyta</taxon>
        <taxon>Spermatophyta</taxon>
        <taxon>Magnoliopsida</taxon>
        <taxon>eudicotyledons</taxon>
        <taxon>Gunneridae</taxon>
        <taxon>Pentapetalae</taxon>
        <taxon>asterids</taxon>
        <taxon>lamiids</taxon>
        <taxon>Lamiales</taxon>
        <taxon>Orobanchaceae</taxon>
        <taxon>Orobanchaceae incertae sedis</taxon>
        <taxon>Phtheirospermum</taxon>
    </lineage>
</organism>